<keyword evidence="7" id="KW-0677">Repeat</keyword>
<dbReference type="InterPro" id="IPR046956">
    <property type="entry name" value="RLP23-like"/>
</dbReference>
<feature type="signal peptide" evidence="11">
    <location>
        <begin position="1"/>
        <end position="20"/>
    </location>
</feature>
<comment type="similarity">
    <text evidence="2">Belongs to the RLP family.</text>
</comment>
<dbReference type="InterPro" id="IPR032675">
    <property type="entry name" value="LRR_dom_sf"/>
</dbReference>
<dbReference type="InterPro" id="IPR003591">
    <property type="entry name" value="Leu-rich_rpt_typical-subtyp"/>
</dbReference>
<keyword evidence="4" id="KW-0433">Leucine-rich repeat</keyword>
<accession>A0A251UD69</accession>
<reference evidence="14" key="2">
    <citation type="submission" date="2017-02" db="EMBL/GenBank/DDBJ databases">
        <title>Sunflower complete genome.</title>
        <authorList>
            <person name="Langlade N."/>
            <person name="Munos S."/>
        </authorList>
    </citation>
    <scope>NUCLEOTIDE SEQUENCE [LARGE SCALE GENOMIC DNA]</scope>
    <source>
        <tissue evidence="14">Leaves</tissue>
    </source>
</reference>
<evidence type="ECO:0000256" key="3">
    <source>
        <dbReference type="ARBA" id="ARBA00022475"/>
    </source>
</evidence>
<evidence type="ECO:0000256" key="4">
    <source>
        <dbReference type="ARBA" id="ARBA00022614"/>
    </source>
</evidence>
<dbReference type="GO" id="GO:0006952">
    <property type="term" value="P:defense response"/>
    <property type="evidence" value="ECO:0007669"/>
    <property type="project" value="UniProtKB-ARBA"/>
</dbReference>
<evidence type="ECO:0000256" key="2">
    <source>
        <dbReference type="ARBA" id="ARBA00009592"/>
    </source>
</evidence>
<evidence type="ECO:0000256" key="6">
    <source>
        <dbReference type="ARBA" id="ARBA00022729"/>
    </source>
</evidence>
<evidence type="ECO:0000259" key="12">
    <source>
        <dbReference type="Pfam" id="PF08263"/>
    </source>
</evidence>
<evidence type="ECO:0000256" key="11">
    <source>
        <dbReference type="SAM" id="SignalP"/>
    </source>
</evidence>
<feature type="chain" id="PRO_5012829366" evidence="11">
    <location>
        <begin position="21"/>
        <end position="245"/>
    </location>
</feature>
<gene>
    <name evidence="14" type="ORF">HannXRQ_Chr07g0202611</name>
    <name evidence="13" type="ORF">HanXRQr2_Chr07g0311971</name>
</gene>
<keyword evidence="8" id="KW-1133">Transmembrane helix</keyword>
<dbReference type="SMART" id="SM00369">
    <property type="entry name" value="LRR_TYP"/>
    <property type="match status" value="3"/>
</dbReference>
<dbReference type="SUPFAM" id="SSF52058">
    <property type="entry name" value="L domain-like"/>
    <property type="match status" value="1"/>
</dbReference>
<dbReference type="EMBL" id="CM007896">
    <property type="protein sequence ID" value="OTG21297.1"/>
    <property type="molecule type" value="Genomic_DNA"/>
</dbReference>
<keyword evidence="5" id="KW-0812">Transmembrane</keyword>
<evidence type="ECO:0000256" key="5">
    <source>
        <dbReference type="ARBA" id="ARBA00022692"/>
    </source>
</evidence>
<dbReference type="Proteomes" id="UP000215914">
    <property type="component" value="Chromosome 7"/>
</dbReference>
<protein>
    <submittedName>
        <fullName evidence="13">Leucine-rich repeat-containing, plant-type, leucine-rich repeat domain superfamily</fullName>
    </submittedName>
    <submittedName>
        <fullName evidence="14">Putative leucine-rich repeat protein, plant-type</fullName>
    </submittedName>
</protein>
<dbReference type="AlphaFoldDB" id="A0A251UD69"/>
<dbReference type="GO" id="GO:0038023">
    <property type="term" value="F:signaling receptor activity"/>
    <property type="evidence" value="ECO:0000318"/>
    <property type="project" value="GO_Central"/>
</dbReference>
<evidence type="ECO:0000256" key="10">
    <source>
        <dbReference type="ARBA" id="ARBA00023180"/>
    </source>
</evidence>
<sequence length="245" mass="26512">MRCILVLVLCFFLFMSHGLGLKEDANTSSCIDEERQALLDVKANLIDLHGNLSDWASERVDCCKWAGVTCNNQSGHVIKVDLTFGSTGFTGKSLQVLNQLQSLNLSGINFQANPLTSIFSMSKLQSLDISGANLSGPIPHQLANLSNLLELDLSNNSLSGSIPFSFGNLTFLTYLDLSQNPLEGDIPQSIGNCSSLAHLDLSQNLRNGSMPDSIDQLSKLEYLDVGHNSLNGSIPNFIGCPFLSF</sequence>
<dbReference type="PRINTS" id="PR00019">
    <property type="entry name" value="LEURICHRPT"/>
</dbReference>
<dbReference type="Pfam" id="PF08263">
    <property type="entry name" value="LRRNT_2"/>
    <property type="match status" value="1"/>
</dbReference>
<evidence type="ECO:0000256" key="7">
    <source>
        <dbReference type="ARBA" id="ARBA00022737"/>
    </source>
</evidence>
<reference evidence="13 15" key="1">
    <citation type="journal article" date="2017" name="Nature">
        <title>The sunflower genome provides insights into oil metabolism, flowering and Asterid evolution.</title>
        <authorList>
            <person name="Badouin H."/>
            <person name="Gouzy J."/>
            <person name="Grassa C.J."/>
            <person name="Murat F."/>
            <person name="Staton S.E."/>
            <person name="Cottret L."/>
            <person name="Lelandais-Briere C."/>
            <person name="Owens G.L."/>
            <person name="Carrere S."/>
            <person name="Mayjonade B."/>
            <person name="Legrand L."/>
            <person name="Gill N."/>
            <person name="Kane N.C."/>
            <person name="Bowers J.E."/>
            <person name="Hubner S."/>
            <person name="Bellec A."/>
            <person name="Berard A."/>
            <person name="Berges H."/>
            <person name="Blanchet N."/>
            <person name="Boniface M.C."/>
            <person name="Brunel D."/>
            <person name="Catrice O."/>
            <person name="Chaidir N."/>
            <person name="Claudel C."/>
            <person name="Donnadieu C."/>
            <person name="Faraut T."/>
            <person name="Fievet G."/>
            <person name="Helmstetter N."/>
            <person name="King M."/>
            <person name="Knapp S.J."/>
            <person name="Lai Z."/>
            <person name="Le Paslier M.C."/>
            <person name="Lippi Y."/>
            <person name="Lorenzon L."/>
            <person name="Mandel J.R."/>
            <person name="Marage G."/>
            <person name="Marchand G."/>
            <person name="Marquand E."/>
            <person name="Bret-Mestries E."/>
            <person name="Morien E."/>
            <person name="Nambeesan S."/>
            <person name="Nguyen T."/>
            <person name="Pegot-Espagnet P."/>
            <person name="Pouilly N."/>
            <person name="Raftis F."/>
            <person name="Sallet E."/>
            <person name="Schiex T."/>
            <person name="Thomas J."/>
            <person name="Vandecasteele C."/>
            <person name="Vares D."/>
            <person name="Vear F."/>
            <person name="Vautrin S."/>
            <person name="Crespi M."/>
            <person name="Mangin B."/>
            <person name="Burke J.M."/>
            <person name="Salse J."/>
            <person name="Munos S."/>
            <person name="Vincourt P."/>
            <person name="Rieseberg L.H."/>
            <person name="Langlade N.B."/>
        </authorList>
    </citation>
    <scope>NUCLEOTIDE SEQUENCE [LARGE SCALE GENOMIC DNA]</scope>
    <source>
        <strain evidence="15">cv. SF193</strain>
        <tissue evidence="13">Leaves</tissue>
    </source>
</reference>
<evidence type="ECO:0000256" key="1">
    <source>
        <dbReference type="ARBA" id="ARBA00004251"/>
    </source>
</evidence>
<evidence type="ECO:0000313" key="13">
    <source>
        <dbReference type="EMBL" id="KAF5800086.1"/>
    </source>
</evidence>
<dbReference type="PANTHER" id="PTHR48063:SF103">
    <property type="entry name" value="LEUCINE-RICH RECEPTOR-LIKE KINASE FAMILY PROTEIN"/>
    <property type="match status" value="1"/>
</dbReference>
<evidence type="ECO:0000256" key="8">
    <source>
        <dbReference type="ARBA" id="ARBA00022989"/>
    </source>
</evidence>
<organism evidence="14 15">
    <name type="scientific">Helianthus annuus</name>
    <name type="common">Common sunflower</name>
    <dbReference type="NCBI Taxonomy" id="4232"/>
    <lineage>
        <taxon>Eukaryota</taxon>
        <taxon>Viridiplantae</taxon>
        <taxon>Streptophyta</taxon>
        <taxon>Embryophyta</taxon>
        <taxon>Tracheophyta</taxon>
        <taxon>Spermatophyta</taxon>
        <taxon>Magnoliopsida</taxon>
        <taxon>eudicotyledons</taxon>
        <taxon>Gunneridae</taxon>
        <taxon>Pentapetalae</taxon>
        <taxon>asterids</taxon>
        <taxon>campanulids</taxon>
        <taxon>Asterales</taxon>
        <taxon>Asteraceae</taxon>
        <taxon>Asteroideae</taxon>
        <taxon>Heliantheae alliance</taxon>
        <taxon>Heliantheae</taxon>
        <taxon>Helianthus</taxon>
    </lineage>
</organism>
<dbReference type="OMA" id="INFTTHI"/>
<evidence type="ECO:0000313" key="15">
    <source>
        <dbReference type="Proteomes" id="UP000215914"/>
    </source>
</evidence>
<keyword evidence="9" id="KW-0472">Membrane</keyword>
<dbReference type="FunFam" id="3.80.10.10:FF:000275">
    <property type="entry name" value="Leucine-rich repeat receptor-like protein kinase"/>
    <property type="match status" value="1"/>
</dbReference>
<dbReference type="Gene3D" id="3.80.10.10">
    <property type="entry name" value="Ribonuclease Inhibitor"/>
    <property type="match status" value="2"/>
</dbReference>
<comment type="subcellular location">
    <subcellularLocation>
        <location evidence="1">Cell membrane</location>
        <topology evidence="1">Single-pass type I membrane protein</topology>
    </subcellularLocation>
</comment>
<dbReference type="InParanoid" id="A0A251UD69"/>
<dbReference type="GO" id="GO:0005886">
    <property type="term" value="C:plasma membrane"/>
    <property type="evidence" value="ECO:0000318"/>
    <property type="project" value="GO_Central"/>
</dbReference>
<dbReference type="InterPro" id="IPR013210">
    <property type="entry name" value="LRR_N_plant-typ"/>
</dbReference>
<dbReference type="GO" id="GO:0051707">
    <property type="term" value="P:response to other organism"/>
    <property type="evidence" value="ECO:0007669"/>
    <property type="project" value="UniProtKB-ARBA"/>
</dbReference>
<keyword evidence="6 11" id="KW-0732">Signal</keyword>
<dbReference type="PANTHER" id="PTHR48063">
    <property type="entry name" value="LRR RECEPTOR-LIKE KINASE"/>
    <property type="match status" value="1"/>
</dbReference>
<name>A0A251UD69_HELAN</name>
<keyword evidence="15" id="KW-1185">Reference proteome</keyword>
<evidence type="ECO:0000256" key="9">
    <source>
        <dbReference type="ARBA" id="ARBA00023136"/>
    </source>
</evidence>
<evidence type="ECO:0000313" key="14">
    <source>
        <dbReference type="EMBL" id="OTG21297.1"/>
    </source>
</evidence>
<dbReference type="Gramene" id="mRNA:HanXRQr2_Chr07g0311971">
    <property type="protein sequence ID" value="CDS:HanXRQr2_Chr07g0311971.1"/>
    <property type="gene ID" value="HanXRQr2_Chr07g0311971"/>
</dbReference>
<dbReference type="Pfam" id="PF13855">
    <property type="entry name" value="LRR_8"/>
    <property type="match status" value="2"/>
</dbReference>
<keyword evidence="10" id="KW-0325">Glycoprotein</keyword>
<dbReference type="STRING" id="4232.A0A251UD69"/>
<dbReference type="InterPro" id="IPR001611">
    <property type="entry name" value="Leu-rich_rpt"/>
</dbReference>
<reference evidence="13" key="3">
    <citation type="submission" date="2020-06" db="EMBL/GenBank/DDBJ databases">
        <title>Helianthus annuus Genome sequencing and assembly Release 2.</title>
        <authorList>
            <person name="Gouzy J."/>
            <person name="Langlade N."/>
            <person name="Munos S."/>
        </authorList>
    </citation>
    <scope>NUCLEOTIDE SEQUENCE</scope>
    <source>
        <tissue evidence="13">Leaves</tissue>
    </source>
</reference>
<feature type="domain" description="Leucine-rich repeat-containing N-terminal plant-type" evidence="12">
    <location>
        <begin position="32"/>
        <end position="71"/>
    </location>
</feature>
<keyword evidence="3" id="KW-1003">Cell membrane</keyword>
<dbReference type="EMBL" id="MNCJ02000322">
    <property type="protein sequence ID" value="KAF5800086.1"/>
    <property type="molecule type" value="Genomic_DNA"/>
</dbReference>
<proteinExistence type="inferred from homology"/>